<keyword evidence="2" id="KW-1185">Reference proteome</keyword>
<dbReference type="EMBL" id="CP087831">
    <property type="protein sequence ID" value="UZA04793.1"/>
    <property type="molecule type" value="Genomic_DNA"/>
</dbReference>
<reference evidence="1" key="1">
    <citation type="journal article" date="2022" name="BMC Microbiol.">
        <title>Whole genome sequencing of Moraxella bovis strains from North America reveals two genotypes with different genetic determinants.</title>
        <authorList>
            <person name="Wynn E.L."/>
            <person name="Hille M.M."/>
            <person name="Loy J.D."/>
            <person name="Schuller G."/>
            <person name="Kuhn K.L."/>
            <person name="Dickey A.M."/>
            <person name="Bono J.L."/>
            <person name="Clawson M.L."/>
        </authorList>
    </citation>
    <scope>NUCLEOTIDE SEQUENCE</scope>
    <source>
        <strain evidence="1">SAM102599</strain>
    </source>
</reference>
<name>A0ABY6MBF1_MORBO</name>
<dbReference type="RefSeq" id="WP_264697383.1">
    <property type="nucleotide sequence ID" value="NZ_CP087831.1"/>
</dbReference>
<evidence type="ECO:0000313" key="2">
    <source>
        <dbReference type="Proteomes" id="UP001163632"/>
    </source>
</evidence>
<gene>
    <name evidence="1" type="ORF">LP092_15050</name>
</gene>
<proteinExistence type="predicted"/>
<accession>A0ABY6MBF1</accession>
<geneLocation type="plasmid" evidence="1 2">
    <name>unnamed1</name>
</geneLocation>
<dbReference type="Proteomes" id="UP001163632">
    <property type="component" value="Plasmid unnamed1"/>
</dbReference>
<protein>
    <submittedName>
        <fullName evidence="1">Uncharacterized protein</fullName>
    </submittedName>
</protein>
<sequence>MTKFKSKSNYLLQEVMVMSHKAQQRFLNLLVKSLGCNNTKAQIDNTAIKKMAELASSIDDEQDKYVHEELEKFIRTNNNPPSDAIVRQLEIMVGHYECEEAIKCFKEFMLDAEHQKLSDWISDELSDYPHLSPLFARYLTLLLEVLQICDGEIDLCHTEIVDNLIVVNEMMDWEQDCVYQYINLMIGAIKNATHQTGKIPVGKSKMMAFLMDYLSDLSNKEGATVIDHYFADEMINGVICGRLSRDWIDYELKPVV</sequence>
<organism evidence="1 2">
    <name type="scientific">Moraxella bovis</name>
    <dbReference type="NCBI Taxonomy" id="476"/>
    <lineage>
        <taxon>Bacteria</taxon>
        <taxon>Pseudomonadati</taxon>
        <taxon>Pseudomonadota</taxon>
        <taxon>Gammaproteobacteria</taxon>
        <taxon>Moraxellales</taxon>
        <taxon>Moraxellaceae</taxon>
        <taxon>Moraxella</taxon>
    </lineage>
</organism>
<evidence type="ECO:0000313" key="1">
    <source>
        <dbReference type="EMBL" id="UZA04793.1"/>
    </source>
</evidence>
<keyword evidence="1" id="KW-0614">Plasmid</keyword>